<keyword evidence="6" id="KW-0560">Oxidoreductase</keyword>
<evidence type="ECO:0000256" key="14">
    <source>
        <dbReference type="ARBA" id="ARBA00049744"/>
    </source>
</evidence>
<dbReference type="InterPro" id="IPR007867">
    <property type="entry name" value="GMC_OxRtase_C"/>
</dbReference>
<accession>B5HQJ9</accession>
<evidence type="ECO:0000256" key="1">
    <source>
        <dbReference type="ARBA" id="ARBA00001974"/>
    </source>
</evidence>
<evidence type="ECO:0000256" key="6">
    <source>
        <dbReference type="ARBA" id="ARBA00023002"/>
    </source>
</evidence>
<dbReference type="HOGENOM" id="CLU_002483_2_0_11"/>
<evidence type="ECO:0000256" key="3">
    <source>
        <dbReference type="ARBA" id="ARBA00022548"/>
    </source>
</evidence>
<comment type="pathway">
    <text evidence="12">Steroid metabolism; cholesterol degradation.</text>
</comment>
<proteinExistence type="inferred from homology"/>
<evidence type="ECO:0000256" key="15">
    <source>
        <dbReference type="ARBA" id="ARBA00049778"/>
    </source>
</evidence>
<dbReference type="InterPro" id="IPR036188">
    <property type="entry name" value="FAD/NAD-bd_sf"/>
</dbReference>
<dbReference type="PRINTS" id="PR00368">
    <property type="entry name" value="FADPNR"/>
</dbReference>
<evidence type="ECO:0000259" key="17">
    <source>
        <dbReference type="Pfam" id="PF05199"/>
    </source>
</evidence>
<dbReference type="SUPFAM" id="SSF51905">
    <property type="entry name" value="FAD/NAD(P)-binding domain"/>
    <property type="match status" value="1"/>
</dbReference>
<evidence type="ECO:0000256" key="11">
    <source>
        <dbReference type="ARBA" id="ARBA00038856"/>
    </source>
</evidence>
<dbReference type="EC" id="5.3.3.1" evidence="11"/>
<dbReference type="EC" id="1.1.3.6" evidence="13"/>
<dbReference type="Pfam" id="PF05199">
    <property type="entry name" value="GMC_oxred_C"/>
    <property type="match status" value="1"/>
</dbReference>
<keyword evidence="4" id="KW-0285">Flavoprotein</keyword>
<gene>
    <name evidence="18" type="ORF">SSEG_01684</name>
</gene>
<dbReference type="InterPro" id="IPR006076">
    <property type="entry name" value="FAD-dep_OxRdtase"/>
</dbReference>
<dbReference type="InterPro" id="IPR052542">
    <property type="entry name" value="Cholesterol_Oxidase"/>
</dbReference>
<dbReference type="GO" id="GO:0004769">
    <property type="term" value="F:steroid Delta-isomerase activity"/>
    <property type="evidence" value="ECO:0007669"/>
    <property type="project" value="UniProtKB-EC"/>
</dbReference>
<evidence type="ECO:0000256" key="9">
    <source>
        <dbReference type="ARBA" id="ARBA00023221"/>
    </source>
</evidence>
<evidence type="ECO:0000256" key="8">
    <source>
        <dbReference type="ARBA" id="ARBA00023166"/>
    </source>
</evidence>
<dbReference type="PRINTS" id="PR00411">
    <property type="entry name" value="PNDRDTASEI"/>
</dbReference>
<feature type="domain" description="FAD dependent oxidoreductase" evidence="16">
    <location>
        <begin position="27"/>
        <end position="295"/>
    </location>
</feature>
<evidence type="ECO:0000256" key="7">
    <source>
        <dbReference type="ARBA" id="ARBA00023098"/>
    </source>
</evidence>
<dbReference type="PANTHER" id="PTHR47470:SF1">
    <property type="entry name" value="FAD-DEPENDENT OXIDOREDUCTASE 2 FAD BINDING DOMAIN-CONTAINING PROTEIN"/>
    <property type="match status" value="1"/>
</dbReference>
<evidence type="ECO:0000256" key="12">
    <source>
        <dbReference type="ARBA" id="ARBA00049645"/>
    </source>
</evidence>
<evidence type="ECO:0000256" key="4">
    <source>
        <dbReference type="ARBA" id="ARBA00022630"/>
    </source>
</evidence>
<keyword evidence="19" id="KW-1185">Reference proteome</keyword>
<evidence type="ECO:0000259" key="16">
    <source>
        <dbReference type="Pfam" id="PF01266"/>
    </source>
</evidence>
<comment type="cofactor">
    <cofactor evidence="1">
        <name>FAD</name>
        <dbReference type="ChEBI" id="CHEBI:57692"/>
    </cofactor>
</comment>
<dbReference type="Gene3D" id="3.50.50.60">
    <property type="entry name" value="FAD/NAD(P)-binding domain"/>
    <property type="match status" value="3"/>
</dbReference>
<dbReference type="PANTHER" id="PTHR47470">
    <property type="entry name" value="CHOLESTEROL OXIDASE"/>
    <property type="match status" value="1"/>
</dbReference>
<dbReference type="GO" id="GO:0016995">
    <property type="term" value="F:cholesterol oxidase activity"/>
    <property type="evidence" value="ECO:0007669"/>
    <property type="project" value="UniProtKB-EC"/>
</dbReference>
<evidence type="ECO:0000256" key="13">
    <source>
        <dbReference type="ARBA" id="ARBA00049723"/>
    </source>
</evidence>
<keyword evidence="3" id="KW-0153">Cholesterol metabolism</keyword>
<keyword evidence="5" id="KW-0274">FAD</keyword>
<protein>
    <recommendedName>
        <fullName evidence="14">Cholesterol oxidase</fullName>
        <ecNumber evidence="13">1.1.3.6</ecNumber>
        <ecNumber evidence="11">5.3.3.1</ecNumber>
    </recommendedName>
    <alternativeName>
        <fullName evidence="15">Cholesterol isomerase</fullName>
    </alternativeName>
</protein>
<comment type="similarity">
    <text evidence="2">Belongs to the GMC oxidoreductase family.</text>
</comment>
<keyword evidence="9" id="KW-0753">Steroid metabolism</keyword>
<dbReference type="Pfam" id="PF01266">
    <property type="entry name" value="DAO"/>
    <property type="match status" value="1"/>
</dbReference>
<organism evidence="18 19">
    <name type="scientific">Streptomyces sviceus (strain ATCC 29083 / DSM 924 / JCM 4929 / NBRC 13980 / NCIMB 11184 / NRRL 5439 / UC 5370)</name>
    <dbReference type="NCBI Taxonomy" id="463191"/>
    <lineage>
        <taxon>Bacteria</taxon>
        <taxon>Bacillati</taxon>
        <taxon>Actinomycetota</taxon>
        <taxon>Actinomycetes</taxon>
        <taxon>Kitasatosporales</taxon>
        <taxon>Streptomycetaceae</taxon>
        <taxon>Streptomyces</taxon>
    </lineage>
</organism>
<dbReference type="GO" id="GO:0008203">
    <property type="term" value="P:cholesterol metabolic process"/>
    <property type="evidence" value="ECO:0007669"/>
    <property type="project" value="UniProtKB-KW"/>
</dbReference>
<keyword evidence="7" id="KW-0443">Lipid metabolism</keyword>
<dbReference type="eggNOG" id="COG2303">
    <property type="taxonomic scope" value="Bacteria"/>
</dbReference>
<evidence type="ECO:0000256" key="10">
    <source>
        <dbReference type="ARBA" id="ARBA00023235"/>
    </source>
</evidence>
<evidence type="ECO:0000256" key="2">
    <source>
        <dbReference type="ARBA" id="ARBA00010790"/>
    </source>
</evidence>
<keyword evidence="10" id="KW-0413">Isomerase</keyword>
<dbReference type="AlphaFoldDB" id="B5HQJ9"/>
<keyword evidence="8" id="KW-1207">Sterol metabolism</keyword>
<feature type="domain" description="Glucose-methanol-choline oxidoreductase C-terminal" evidence="17">
    <location>
        <begin position="454"/>
        <end position="508"/>
    </location>
</feature>
<evidence type="ECO:0000313" key="18">
    <source>
        <dbReference type="EMBL" id="EDY55104.1"/>
    </source>
</evidence>
<sequence length="518" mass="55537">MRTWSLALFCWTHNEVETVRCVTMPEVIVIGSGFGGSVAALRLAQKGYRVTVLETGRRFADEEFASRPWQLHRMLWAPRLGLHGILRIRLRRNLLAISGAGLGGGSLAYAGVHYRPDEDAFQEPGWPPGVEWASELAPYFDVAERMLGTTTVPGQARPGAGERVLHEIGEALGARPHPVRAGIHFGPPQQMLADPYFAGQGPARAGCTLCGSCVTGCRQGAKNTLTKNYLHLAEQLGARLRPMTTVTALWPRPGGGWTVRTAPSTPGKRRGETLSADHVVLAAGAWGTTELLHRARAAGALPDLSLALGTRVCTNRGVPLAAAAPHFDVGPGIAISSAVRPTPSTLVQLCRVGPGTAPLAAAFASLTGPPGPGQTPPARRFEQHTALLFAMERSNSVLTSRYRRGRLTFTTPDSTKPTSLRMPAAEDVARAYASRIGGRAYTWWPSRLLRMPVTVHQLGGCPLGDDPQTSVADLQHRVHRYPTLHLSDASVITANLGVNPSLTITAMAERAMSHWPDA</sequence>
<dbReference type="EMBL" id="CM000951">
    <property type="protein sequence ID" value="EDY55104.1"/>
    <property type="molecule type" value="Genomic_DNA"/>
</dbReference>
<name>B5HQJ9_STRX2</name>
<reference evidence="18" key="1">
    <citation type="submission" date="2009-10" db="EMBL/GenBank/DDBJ databases">
        <title>The genome sequence of Streptomyces sviceus strain ATCC 29083.</title>
        <authorList>
            <consortium name="The Broad Institute Genome Sequencing Platform"/>
            <consortium name="Broad Institute Microbial Sequencing Center"/>
            <person name="Fischbach M."/>
            <person name="Godfrey P."/>
            <person name="Ward D."/>
            <person name="Young S."/>
            <person name="Zeng Q."/>
            <person name="Koehrsen M."/>
            <person name="Alvarado L."/>
            <person name="Berlin A.M."/>
            <person name="Bochicchio J."/>
            <person name="Borenstein D."/>
            <person name="Chapman S.B."/>
            <person name="Chen Z."/>
            <person name="Engels R."/>
            <person name="Freedman E."/>
            <person name="Gellesch M."/>
            <person name="Goldberg J."/>
            <person name="Griggs A."/>
            <person name="Gujja S."/>
            <person name="Heilman E.R."/>
            <person name="Heiman D.I."/>
            <person name="Hepburn T.A."/>
            <person name="Howarth C."/>
            <person name="Jen D."/>
            <person name="Larson L."/>
            <person name="Lewis B."/>
            <person name="Mehta T."/>
            <person name="Park D."/>
            <person name="Pearson M."/>
            <person name="Richards J."/>
            <person name="Roberts A."/>
            <person name="Saif S."/>
            <person name="Shea T.D."/>
            <person name="Shenoy N."/>
            <person name="Sisk P."/>
            <person name="Stolte C."/>
            <person name="Sykes S.N."/>
            <person name="Thomson T."/>
            <person name="Walk T."/>
            <person name="White J."/>
            <person name="Yandava C."/>
            <person name="Straight P."/>
            <person name="Clardy J."/>
            <person name="Hung D."/>
            <person name="Kolter R."/>
            <person name="Mekalanos J."/>
            <person name="Walker S."/>
            <person name="Walsh C.T."/>
            <person name="Wieland-Brown L.C."/>
            <person name="Haas B."/>
            <person name="Nusbaum C."/>
            <person name="Birren B."/>
        </authorList>
    </citation>
    <scope>NUCLEOTIDE SEQUENCE [LARGE SCALE GENOMIC DNA]</scope>
    <source>
        <strain evidence="18">ATCC 29083</strain>
    </source>
</reference>
<evidence type="ECO:0000313" key="19">
    <source>
        <dbReference type="Proteomes" id="UP000002785"/>
    </source>
</evidence>
<dbReference type="Proteomes" id="UP000002785">
    <property type="component" value="Chromosome"/>
</dbReference>
<evidence type="ECO:0000256" key="5">
    <source>
        <dbReference type="ARBA" id="ARBA00022827"/>
    </source>
</evidence>